<feature type="compositionally biased region" description="Gly residues" evidence="1">
    <location>
        <begin position="68"/>
        <end position="78"/>
    </location>
</feature>
<reference evidence="3 4" key="1">
    <citation type="journal article" date="2019" name="Int. J. Syst. Evol. Microbiol.">
        <title>The Global Catalogue of Microorganisms (GCM) 10K type strain sequencing project: providing services to taxonomists for standard genome sequencing and annotation.</title>
        <authorList>
            <consortium name="The Broad Institute Genomics Platform"/>
            <consortium name="The Broad Institute Genome Sequencing Center for Infectious Disease"/>
            <person name="Wu L."/>
            <person name="Ma J."/>
        </authorList>
    </citation>
    <scope>NUCLEOTIDE SEQUENCE [LARGE SCALE GENOMIC DNA]</scope>
    <source>
        <strain evidence="3 4">JCM 9383</strain>
    </source>
</reference>
<protein>
    <submittedName>
        <fullName evidence="3">Uncharacterized protein</fullName>
    </submittedName>
</protein>
<feature type="transmembrane region" description="Helical" evidence="2">
    <location>
        <begin position="6"/>
        <end position="26"/>
    </location>
</feature>
<name>A0ABN3VB28_9PSEU</name>
<evidence type="ECO:0000256" key="1">
    <source>
        <dbReference type="SAM" id="MobiDB-lite"/>
    </source>
</evidence>
<dbReference type="RefSeq" id="WP_344679602.1">
    <property type="nucleotide sequence ID" value="NZ_BAAAUX010000011.1"/>
</dbReference>
<accession>A0ABN3VB28</accession>
<gene>
    <name evidence="3" type="ORF">GCM10010470_23350</name>
</gene>
<dbReference type="EMBL" id="BAAAUX010000011">
    <property type="protein sequence ID" value="GAA2788124.1"/>
    <property type="molecule type" value="Genomic_DNA"/>
</dbReference>
<sequence length="78" mass="8496">MDVGGLLLVLWLIVVVSLPFWLVWLLKRDLRDIRRPRRKKRRSSGAENDITWNALTIDGGWSGSSSDSGGGDSGGGGD</sequence>
<feature type="region of interest" description="Disordered" evidence="1">
    <location>
        <begin position="56"/>
        <end position="78"/>
    </location>
</feature>
<comment type="caution">
    <text evidence="3">The sequence shown here is derived from an EMBL/GenBank/DDBJ whole genome shotgun (WGS) entry which is preliminary data.</text>
</comment>
<dbReference type="Proteomes" id="UP001500979">
    <property type="component" value="Unassembled WGS sequence"/>
</dbReference>
<evidence type="ECO:0000313" key="3">
    <source>
        <dbReference type="EMBL" id="GAA2788124.1"/>
    </source>
</evidence>
<evidence type="ECO:0000313" key="4">
    <source>
        <dbReference type="Proteomes" id="UP001500979"/>
    </source>
</evidence>
<keyword evidence="4" id="KW-1185">Reference proteome</keyword>
<keyword evidence="2" id="KW-0472">Membrane</keyword>
<evidence type="ECO:0000256" key="2">
    <source>
        <dbReference type="SAM" id="Phobius"/>
    </source>
</evidence>
<keyword evidence="2" id="KW-1133">Transmembrane helix</keyword>
<keyword evidence="2" id="KW-0812">Transmembrane</keyword>
<proteinExistence type="predicted"/>
<organism evidence="3 4">
    <name type="scientific">Saccharopolyspora taberi</name>
    <dbReference type="NCBI Taxonomy" id="60895"/>
    <lineage>
        <taxon>Bacteria</taxon>
        <taxon>Bacillati</taxon>
        <taxon>Actinomycetota</taxon>
        <taxon>Actinomycetes</taxon>
        <taxon>Pseudonocardiales</taxon>
        <taxon>Pseudonocardiaceae</taxon>
        <taxon>Saccharopolyspora</taxon>
    </lineage>
</organism>